<dbReference type="CDD" id="cd07067">
    <property type="entry name" value="HP_PGM_like"/>
    <property type="match status" value="1"/>
</dbReference>
<dbReference type="AlphaFoldDB" id="A0A099WV30"/>
<dbReference type="RefSeq" id="WP_039418642.1">
    <property type="nucleotide sequence ID" value="NZ_CALUCC010000417.1"/>
</dbReference>
<dbReference type="EMBL" id="JRAI01000019">
    <property type="protein sequence ID" value="KGN87026.1"/>
    <property type="molecule type" value="Genomic_DNA"/>
</dbReference>
<dbReference type="GO" id="GO:0016301">
    <property type="term" value="F:kinase activity"/>
    <property type="evidence" value="ECO:0007669"/>
    <property type="project" value="UniProtKB-KW"/>
</dbReference>
<dbReference type="InterPro" id="IPR029033">
    <property type="entry name" value="His_PPase_superfam"/>
</dbReference>
<reference evidence="1 2" key="1">
    <citation type="submission" date="2014-08" db="EMBL/GenBank/DDBJ databases">
        <title>Porphyromonas gulae strain:COT-052_OH1451 Genome sequencing.</title>
        <authorList>
            <person name="Wallis C."/>
            <person name="Deusch O."/>
            <person name="O'Flynn C."/>
            <person name="Davis I."/>
            <person name="Jospin G."/>
            <person name="Darling A.E."/>
            <person name="Coil D.A."/>
            <person name="Alexiev A."/>
            <person name="Horsfall A."/>
            <person name="Kirkwood N."/>
            <person name="Harris S."/>
            <person name="Eisen J.A."/>
        </authorList>
    </citation>
    <scope>NUCLEOTIDE SEQUENCE [LARGE SCALE GENOMIC DNA]</scope>
    <source>
        <strain evidence="2">COT-052 OH1451</strain>
    </source>
</reference>
<proteinExistence type="predicted"/>
<evidence type="ECO:0000313" key="1">
    <source>
        <dbReference type="EMBL" id="KGN87026.1"/>
    </source>
</evidence>
<accession>A0A099WV30</accession>
<dbReference type="PANTHER" id="PTHR48100">
    <property type="entry name" value="BROAD-SPECIFICITY PHOSPHATASE YOR283W-RELATED"/>
    <property type="match status" value="1"/>
</dbReference>
<name>A0A099WV30_9PORP</name>
<dbReference type="SMART" id="SM00855">
    <property type="entry name" value="PGAM"/>
    <property type="match status" value="1"/>
</dbReference>
<dbReference type="InterPro" id="IPR050275">
    <property type="entry name" value="PGM_Phosphatase"/>
</dbReference>
<dbReference type="InterPro" id="IPR013078">
    <property type="entry name" value="His_Pase_superF_clade-1"/>
</dbReference>
<keyword evidence="1" id="KW-0808">Transferase</keyword>
<gene>
    <name evidence="1" type="ORF">HR08_02765</name>
</gene>
<dbReference type="Proteomes" id="UP000030130">
    <property type="component" value="Unassembled WGS sequence"/>
</dbReference>
<dbReference type="GeneID" id="57239551"/>
<dbReference type="GO" id="GO:0016791">
    <property type="term" value="F:phosphatase activity"/>
    <property type="evidence" value="ECO:0007669"/>
    <property type="project" value="TreeGrafter"/>
</dbReference>
<dbReference type="Gene3D" id="3.40.50.1240">
    <property type="entry name" value="Phosphoglycerate mutase-like"/>
    <property type="match status" value="1"/>
</dbReference>
<dbReference type="SUPFAM" id="SSF53254">
    <property type="entry name" value="Phosphoglycerate mutase-like"/>
    <property type="match status" value="1"/>
</dbReference>
<keyword evidence="1" id="KW-0418">Kinase</keyword>
<dbReference type="eggNOG" id="COG0406">
    <property type="taxonomic scope" value="Bacteria"/>
</dbReference>
<comment type="caution">
    <text evidence="1">The sequence shown here is derived from an EMBL/GenBank/DDBJ whole genome shotgun (WGS) entry which is preliminary data.</text>
</comment>
<dbReference type="OrthoDB" id="9782128at2"/>
<sequence>MKIYLMRHTSVLLNGNEHCYGFTDVDVRDTFEEEATVACAHLKGLDPEAVFTSPLQRAAKLAAFCGYPDAIRDDRLKEMNFGDWEGKPWEEILDTTDVEAFFRRYIDEPVPGGESQREQFERVRDFILEKKAAGYRSILIFCHGGVINCARTLVGQCTLESAFASLPPFGSLTELIL</sequence>
<dbReference type="STRING" id="111105.HR09_00795"/>
<dbReference type="PANTHER" id="PTHR48100:SF1">
    <property type="entry name" value="HISTIDINE PHOSPHATASE FAMILY PROTEIN-RELATED"/>
    <property type="match status" value="1"/>
</dbReference>
<dbReference type="Pfam" id="PF00300">
    <property type="entry name" value="His_Phos_1"/>
    <property type="match status" value="1"/>
</dbReference>
<protein>
    <submittedName>
        <fullName evidence="1">Phosphoglycerate kinase</fullName>
    </submittedName>
</protein>
<evidence type="ECO:0000313" key="2">
    <source>
        <dbReference type="Proteomes" id="UP000030130"/>
    </source>
</evidence>
<dbReference type="GO" id="GO:0005737">
    <property type="term" value="C:cytoplasm"/>
    <property type="evidence" value="ECO:0007669"/>
    <property type="project" value="TreeGrafter"/>
</dbReference>
<organism evidence="1 2">
    <name type="scientific">Porphyromonas gulae</name>
    <dbReference type="NCBI Taxonomy" id="111105"/>
    <lineage>
        <taxon>Bacteria</taxon>
        <taxon>Pseudomonadati</taxon>
        <taxon>Bacteroidota</taxon>
        <taxon>Bacteroidia</taxon>
        <taxon>Bacteroidales</taxon>
        <taxon>Porphyromonadaceae</taxon>
        <taxon>Porphyromonas</taxon>
    </lineage>
</organism>